<evidence type="ECO:0000313" key="3">
    <source>
        <dbReference type="EMBL" id="BDI32705.1"/>
    </source>
</evidence>
<dbReference type="InterPro" id="IPR004089">
    <property type="entry name" value="MCPsignal_dom"/>
</dbReference>
<sequence>MTPYFRNLKTGNKLALGFGLCILLSAAASGVAILRLAQASSVSRNIIASSLDGVEALAQFNESSRRLRIAEFQHVLATKKSDKDDLEKEMAGEQADAKTALEAYSVAVDDAADQHNYETLKANWEKYASGTDALIAVSRANRTQDAVGLLNGPMDDQFAAVTSQRTMMAEWNRRHGEWYGRRIEATHRSGVSVILGLLALSLLVSIAVCIVITRYMVGTLTQVSGRLTQLESSDLTSLASGVEALARGDLTAEAKVSAQRLTLDTRDEFGQMAGTFNAMLDKVQTTIGAFHASQESLAVLVRGLQRSAQQVASASGTLAATSRQVGASTEEISSTMQEVAEASDQSARGASEVAQGATAQASAVSSAAAQVKDLTAAVLSVARDAENGAQAAADANGEAANGASTVERTVAGMKRIEQTVSQSAKAIQALGDVSVRIGGIVATIEQIAEQTNLLALNAAIEAARAGESGRGFAVVADEVRKLAERSASATREIGSLIREVQSGTAQAVTAMEAGTREVSSGAALAEEAGEALTRIQAVVSSVTERVRRISVAADNMALSSDEVSRTITEVAAIVEESSAAAEQMSASAEEVSASVTTVSDATAQQSASVEELSASSQELAGIAQELESAVSQFTVKSLDNHSQVSAPLTRLSMSKAA</sequence>
<dbReference type="InterPro" id="IPR003660">
    <property type="entry name" value="HAMP_dom"/>
</dbReference>
<gene>
    <name evidence="3" type="ORF">CCAX7_47560</name>
</gene>
<dbReference type="FunCoup" id="A0A402CQB7">
    <property type="interactions" value="63"/>
</dbReference>
<dbReference type="GO" id="GO:0016020">
    <property type="term" value="C:membrane"/>
    <property type="evidence" value="ECO:0007669"/>
    <property type="project" value="InterPro"/>
</dbReference>
<dbReference type="SMART" id="SM00283">
    <property type="entry name" value="MA"/>
    <property type="match status" value="1"/>
</dbReference>
<accession>A0A402CQB7</accession>
<dbReference type="SMART" id="SM00304">
    <property type="entry name" value="HAMP"/>
    <property type="match status" value="1"/>
</dbReference>
<dbReference type="OrthoDB" id="107771at2"/>
<keyword evidence="4" id="KW-1185">Reference proteome</keyword>
<organism evidence="3 4">
    <name type="scientific">Capsulimonas corticalis</name>
    <dbReference type="NCBI Taxonomy" id="2219043"/>
    <lineage>
        <taxon>Bacteria</taxon>
        <taxon>Bacillati</taxon>
        <taxon>Armatimonadota</taxon>
        <taxon>Armatimonadia</taxon>
        <taxon>Capsulimonadales</taxon>
        <taxon>Capsulimonadaceae</taxon>
        <taxon>Capsulimonas</taxon>
    </lineage>
</organism>
<evidence type="ECO:0000256" key="1">
    <source>
        <dbReference type="ARBA" id="ARBA00023224"/>
    </source>
</evidence>
<protein>
    <submittedName>
        <fullName evidence="3">Uncharacterized protein</fullName>
    </submittedName>
</protein>
<comment type="similarity">
    <text evidence="2">Belongs to the methyl-accepting chemotaxis (MCP) protein family.</text>
</comment>
<dbReference type="Pfam" id="PF00672">
    <property type="entry name" value="HAMP"/>
    <property type="match status" value="1"/>
</dbReference>
<name>A0A402CQB7_9BACT</name>
<dbReference type="Gene3D" id="6.10.340.10">
    <property type="match status" value="1"/>
</dbReference>
<dbReference type="Gene3D" id="1.10.287.950">
    <property type="entry name" value="Methyl-accepting chemotaxis protein"/>
    <property type="match status" value="1"/>
</dbReference>
<dbReference type="AlphaFoldDB" id="A0A402CQB7"/>
<evidence type="ECO:0000313" key="4">
    <source>
        <dbReference type="Proteomes" id="UP000287394"/>
    </source>
</evidence>
<dbReference type="EMBL" id="AP025739">
    <property type="protein sequence ID" value="BDI32705.1"/>
    <property type="molecule type" value="Genomic_DNA"/>
</dbReference>
<dbReference type="PROSITE" id="PS50111">
    <property type="entry name" value="CHEMOTAXIS_TRANSDUC_2"/>
    <property type="match status" value="1"/>
</dbReference>
<dbReference type="PANTHER" id="PTHR32089">
    <property type="entry name" value="METHYL-ACCEPTING CHEMOTAXIS PROTEIN MCPB"/>
    <property type="match status" value="1"/>
</dbReference>
<dbReference type="GO" id="GO:0007165">
    <property type="term" value="P:signal transduction"/>
    <property type="evidence" value="ECO:0007669"/>
    <property type="project" value="UniProtKB-KW"/>
</dbReference>
<dbReference type="CDD" id="cd06225">
    <property type="entry name" value="HAMP"/>
    <property type="match status" value="1"/>
</dbReference>
<dbReference type="Proteomes" id="UP000287394">
    <property type="component" value="Chromosome"/>
</dbReference>
<proteinExistence type="inferred from homology"/>
<dbReference type="PANTHER" id="PTHR32089:SF112">
    <property type="entry name" value="LYSOZYME-LIKE PROTEIN-RELATED"/>
    <property type="match status" value="1"/>
</dbReference>
<dbReference type="SUPFAM" id="SSF58104">
    <property type="entry name" value="Methyl-accepting chemotaxis protein (MCP) signaling domain"/>
    <property type="match status" value="2"/>
</dbReference>
<evidence type="ECO:0000256" key="2">
    <source>
        <dbReference type="ARBA" id="ARBA00029447"/>
    </source>
</evidence>
<dbReference type="PROSITE" id="PS50885">
    <property type="entry name" value="HAMP"/>
    <property type="match status" value="1"/>
</dbReference>
<dbReference type="Pfam" id="PF00015">
    <property type="entry name" value="MCPsignal"/>
    <property type="match status" value="1"/>
</dbReference>
<dbReference type="InterPro" id="IPR024478">
    <property type="entry name" value="HlyB_4HB_MCP"/>
</dbReference>
<dbReference type="Pfam" id="PF12729">
    <property type="entry name" value="4HB_MCP_1"/>
    <property type="match status" value="1"/>
</dbReference>
<reference evidence="3 4" key="1">
    <citation type="journal article" date="2019" name="Int. J. Syst. Evol. Microbiol.">
        <title>Capsulimonas corticalis gen. nov., sp. nov., an aerobic capsulated bacterium, of a novel bacterial order, Capsulimonadales ord. nov., of the class Armatimonadia of the phylum Armatimonadetes.</title>
        <authorList>
            <person name="Li J."/>
            <person name="Kudo C."/>
            <person name="Tonouchi A."/>
        </authorList>
    </citation>
    <scope>NUCLEOTIDE SEQUENCE [LARGE SCALE GENOMIC DNA]</scope>
    <source>
        <strain evidence="3 4">AX-7</strain>
    </source>
</reference>
<dbReference type="KEGG" id="ccot:CCAX7_47560"/>
<keyword evidence="1" id="KW-0807">Transducer</keyword>
<dbReference type="RefSeq" id="WP_119319591.1">
    <property type="nucleotide sequence ID" value="NZ_AP025739.1"/>
</dbReference>